<reference evidence="1" key="1">
    <citation type="submission" date="2022-07" db="EMBL/GenBank/DDBJ databases">
        <title>The genome of Lyophyllum shimeji provides insight into the initial evolution of ectomycorrhizal fungal genome.</title>
        <authorList>
            <person name="Kobayashi Y."/>
            <person name="Shibata T."/>
            <person name="Hirakawa H."/>
            <person name="Shigenobu S."/>
            <person name="Nishiyama T."/>
            <person name="Yamada A."/>
            <person name="Hasebe M."/>
            <person name="Kawaguchi M."/>
        </authorList>
    </citation>
    <scope>NUCLEOTIDE SEQUENCE</scope>
    <source>
        <strain evidence="1">AT787</strain>
    </source>
</reference>
<evidence type="ECO:0000313" key="1">
    <source>
        <dbReference type="EMBL" id="GLB41899.1"/>
    </source>
</evidence>
<accession>A0A9P3PUQ0</accession>
<name>A0A9P3PUQ0_LYOSH</name>
<dbReference type="Proteomes" id="UP001063166">
    <property type="component" value="Unassembled WGS sequence"/>
</dbReference>
<gene>
    <name evidence="1" type="ORF">LshimejAT787_1004990</name>
</gene>
<sequence>MIPLPVELIEEIVRALCTPQYPLQYGHKTDVLRTLRQLSLVNRLLFHITTPYLYSSIVISSHRELRAFLSISPSLRLHTTSLWLKQVPDSAMFPLIADLLRDLGPHLRRLALDIPGSELDTSTPVREALRCCIHLEDFTRSGYSPMQVIQPHPVWRRWTALRRLALDGPLINDTFINYVSELPHITHLALIEPRWKYSPDGTEIAAFLRLLEAGQRFQRVLLIYCNGDDLHLNSLRRLRAVLKLRGLREGLDILYMIKHEKAPAPMKMIRSQIGAGSLWDLHSRNILAFPIGCRLAL</sequence>
<evidence type="ECO:0000313" key="2">
    <source>
        <dbReference type="Proteomes" id="UP001063166"/>
    </source>
</evidence>
<proteinExistence type="predicted"/>
<keyword evidence="2" id="KW-1185">Reference proteome</keyword>
<dbReference type="OrthoDB" id="2979079at2759"/>
<protein>
    <submittedName>
        <fullName evidence="1">Uncharacterized protein</fullName>
    </submittedName>
</protein>
<dbReference type="EMBL" id="BRPK01000010">
    <property type="protein sequence ID" value="GLB41899.1"/>
    <property type="molecule type" value="Genomic_DNA"/>
</dbReference>
<comment type="caution">
    <text evidence="1">The sequence shown here is derived from an EMBL/GenBank/DDBJ whole genome shotgun (WGS) entry which is preliminary data.</text>
</comment>
<organism evidence="1 2">
    <name type="scientific">Lyophyllum shimeji</name>
    <name type="common">Hon-shimeji</name>
    <name type="synonym">Tricholoma shimeji</name>
    <dbReference type="NCBI Taxonomy" id="47721"/>
    <lineage>
        <taxon>Eukaryota</taxon>
        <taxon>Fungi</taxon>
        <taxon>Dikarya</taxon>
        <taxon>Basidiomycota</taxon>
        <taxon>Agaricomycotina</taxon>
        <taxon>Agaricomycetes</taxon>
        <taxon>Agaricomycetidae</taxon>
        <taxon>Agaricales</taxon>
        <taxon>Tricholomatineae</taxon>
        <taxon>Lyophyllaceae</taxon>
        <taxon>Lyophyllum</taxon>
    </lineage>
</organism>
<dbReference type="AlphaFoldDB" id="A0A9P3PUQ0"/>